<reference evidence="1" key="1">
    <citation type="submission" date="2015-07" db="EMBL/GenBank/DDBJ databases">
        <title>MeaNS - Measles Nucleotide Surveillance Program.</title>
        <authorList>
            <person name="Tran T."/>
            <person name="Druce J."/>
        </authorList>
    </citation>
    <scope>NUCLEOTIDE SEQUENCE</scope>
    <source>
        <strain evidence="1">UCB-OBI-ISO-001</strain>
        <tissue evidence="1">Gonad</tissue>
    </source>
</reference>
<evidence type="ECO:0000313" key="1">
    <source>
        <dbReference type="EMBL" id="KOF81939.1"/>
    </source>
</evidence>
<dbReference type="EMBL" id="KQ419930">
    <property type="protein sequence ID" value="KOF81939.1"/>
    <property type="molecule type" value="Genomic_DNA"/>
</dbReference>
<dbReference type="AlphaFoldDB" id="A0A0L8GYL2"/>
<proteinExistence type="predicted"/>
<organism evidence="1">
    <name type="scientific">Octopus bimaculoides</name>
    <name type="common">California two-spotted octopus</name>
    <dbReference type="NCBI Taxonomy" id="37653"/>
    <lineage>
        <taxon>Eukaryota</taxon>
        <taxon>Metazoa</taxon>
        <taxon>Spiralia</taxon>
        <taxon>Lophotrochozoa</taxon>
        <taxon>Mollusca</taxon>
        <taxon>Cephalopoda</taxon>
        <taxon>Coleoidea</taxon>
        <taxon>Octopodiformes</taxon>
        <taxon>Octopoda</taxon>
        <taxon>Incirrata</taxon>
        <taxon>Octopodidae</taxon>
        <taxon>Octopus</taxon>
    </lineage>
</organism>
<protein>
    <submittedName>
        <fullName evidence="1">Uncharacterized protein</fullName>
    </submittedName>
</protein>
<gene>
    <name evidence="1" type="ORF">OCBIM_22025937mg</name>
</gene>
<sequence>MYTCMYVYRYIQIYITTDVLFVYDHYIRSCFICLMYKSLLLRGSPKASRIYNGHEFHQFCFALLFRNFCFFSAT</sequence>
<name>A0A0L8GYL2_OCTBM</name>
<accession>A0A0L8GYL2</accession>